<evidence type="ECO:0000256" key="1">
    <source>
        <dbReference type="SAM" id="MobiDB-lite"/>
    </source>
</evidence>
<reference evidence="2" key="1">
    <citation type="submission" date="2019-10" db="EMBL/GenBank/DDBJ databases">
        <authorList>
            <consortium name="DOE Joint Genome Institute"/>
            <person name="Kuo A."/>
            <person name="Miyauchi S."/>
            <person name="Kiss E."/>
            <person name="Drula E."/>
            <person name="Kohler A."/>
            <person name="Sanchez-Garcia M."/>
            <person name="Andreopoulos B."/>
            <person name="Barry K.W."/>
            <person name="Bonito G."/>
            <person name="Buee M."/>
            <person name="Carver A."/>
            <person name="Chen C."/>
            <person name="Cichocki N."/>
            <person name="Clum A."/>
            <person name="Culley D."/>
            <person name="Crous P.W."/>
            <person name="Fauchery L."/>
            <person name="Girlanda M."/>
            <person name="Hayes R."/>
            <person name="Keri Z."/>
            <person name="LaButti K."/>
            <person name="Lipzen A."/>
            <person name="Lombard V."/>
            <person name="Magnuson J."/>
            <person name="Maillard F."/>
            <person name="Morin E."/>
            <person name="Murat C."/>
            <person name="Nolan M."/>
            <person name="Ohm R."/>
            <person name="Pangilinan J."/>
            <person name="Pereira M."/>
            <person name="Perotto S."/>
            <person name="Peter M."/>
            <person name="Riley R."/>
            <person name="Sitrit Y."/>
            <person name="Stielow B."/>
            <person name="Szollosi G."/>
            <person name="Zifcakova L."/>
            <person name="Stursova M."/>
            <person name="Spatafora J.W."/>
            <person name="Tedersoo L."/>
            <person name="Vaario L.-M."/>
            <person name="Yamada A."/>
            <person name="Yan M."/>
            <person name="Wang P."/>
            <person name="Xu J."/>
            <person name="Bruns T."/>
            <person name="Baldrian P."/>
            <person name="Vilgalys R."/>
            <person name="Henrissat B."/>
            <person name="Grigoriev I.V."/>
            <person name="Hibbett D."/>
            <person name="Nagy L.G."/>
            <person name="Martin F.M."/>
        </authorList>
    </citation>
    <scope>NUCLEOTIDE SEQUENCE</scope>
    <source>
        <strain evidence="2">Prilba</strain>
    </source>
</reference>
<comment type="caution">
    <text evidence="2">The sequence shown here is derived from an EMBL/GenBank/DDBJ whole genome shotgun (WGS) entry which is preliminary data.</text>
</comment>
<feature type="compositionally biased region" description="Basic and acidic residues" evidence="1">
    <location>
        <begin position="225"/>
        <end position="243"/>
    </location>
</feature>
<dbReference type="OrthoDB" id="3235294at2759"/>
<dbReference type="Proteomes" id="UP000759537">
    <property type="component" value="Unassembled WGS sequence"/>
</dbReference>
<dbReference type="AlphaFoldDB" id="A0A9P5JZF8"/>
<protein>
    <submittedName>
        <fullName evidence="2">Uncharacterized protein</fullName>
    </submittedName>
</protein>
<name>A0A9P5JZF8_9AGAM</name>
<reference evidence="2" key="2">
    <citation type="journal article" date="2020" name="Nat. Commun.">
        <title>Large-scale genome sequencing of mycorrhizal fungi provides insights into the early evolution of symbiotic traits.</title>
        <authorList>
            <person name="Miyauchi S."/>
            <person name="Kiss E."/>
            <person name="Kuo A."/>
            <person name="Drula E."/>
            <person name="Kohler A."/>
            <person name="Sanchez-Garcia M."/>
            <person name="Morin E."/>
            <person name="Andreopoulos B."/>
            <person name="Barry K.W."/>
            <person name="Bonito G."/>
            <person name="Buee M."/>
            <person name="Carver A."/>
            <person name="Chen C."/>
            <person name="Cichocki N."/>
            <person name="Clum A."/>
            <person name="Culley D."/>
            <person name="Crous P.W."/>
            <person name="Fauchery L."/>
            <person name="Girlanda M."/>
            <person name="Hayes R.D."/>
            <person name="Keri Z."/>
            <person name="LaButti K."/>
            <person name="Lipzen A."/>
            <person name="Lombard V."/>
            <person name="Magnuson J."/>
            <person name="Maillard F."/>
            <person name="Murat C."/>
            <person name="Nolan M."/>
            <person name="Ohm R.A."/>
            <person name="Pangilinan J."/>
            <person name="Pereira M.F."/>
            <person name="Perotto S."/>
            <person name="Peter M."/>
            <person name="Pfister S."/>
            <person name="Riley R."/>
            <person name="Sitrit Y."/>
            <person name="Stielow J.B."/>
            <person name="Szollosi G."/>
            <person name="Zifcakova L."/>
            <person name="Stursova M."/>
            <person name="Spatafora J.W."/>
            <person name="Tedersoo L."/>
            <person name="Vaario L.M."/>
            <person name="Yamada A."/>
            <person name="Yan M."/>
            <person name="Wang P."/>
            <person name="Xu J."/>
            <person name="Bruns T."/>
            <person name="Baldrian P."/>
            <person name="Vilgalys R."/>
            <person name="Dunand C."/>
            <person name="Henrissat B."/>
            <person name="Grigoriev I.V."/>
            <person name="Hibbett D."/>
            <person name="Nagy L.G."/>
            <person name="Martin F.M."/>
        </authorList>
    </citation>
    <scope>NUCLEOTIDE SEQUENCE</scope>
    <source>
        <strain evidence="2">Prilba</strain>
    </source>
</reference>
<proteinExistence type="predicted"/>
<feature type="compositionally biased region" description="Polar residues" evidence="1">
    <location>
        <begin position="1"/>
        <end position="11"/>
    </location>
</feature>
<feature type="region of interest" description="Disordered" evidence="1">
    <location>
        <begin position="1"/>
        <end position="29"/>
    </location>
</feature>
<feature type="region of interest" description="Disordered" evidence="1">
    <location>
        <begin position="225"/>
        <end position="252"/>
    </location>
</feature>
<evidence type="ECO:0000313" key="2">
    <source>
        <dbReference type="EMBL" id="KAF8472263.1"/>
    </source>
</evidence>
<dbReference type="EMBL" id="WHVB01000021">
    <property type="protein sequence ID" value="KAF8472263.1"/>
    <property type="molecule type" value="Genomic_DNA"/>
</dbReference>
<accession>A0A9P5JZF8</accession>
<evidence type="ECO:0000313" key="3">
    <source>
        <dbReference type="Proteomes" id="UP000759537"/>
    </source>
</evidence>
<organism evidence="2 3">
    <name type="scientific">Russula ochroleuca</name>
    <dbReference type="NCBI Taxonomy" id="152965"/>
    <lineage>
        <taxon>Eukaryota</taxon>
        <taxon>Fungi</taxon>
        <taxon>Dikarya</taxon>
        <taxon>Basidiomycota</taxon>
        <taxon>Agaricomycotina</taxon>
        <taxon>Agaricomycetes</taxon>
        <taxon>Russulales</taxon>
        <taxon>Russulaceae</taxon>
        <taxon>Russula</taxon>
    </lineage>
</organism>
<sequence length="265" mass="30606">MEPVESQTQAKEPSDARRRALNPFGTKYPDDEKTKEIFLQADGLEIYDPDDRHVLLHWLNGNDDTGTHYIQIIHLTGGPGNYQFHREQVKAESRASLERNASYNLGSYGRAQRDQIVALAKAAKFNPRSRVNNCQTWMRDLLQAMVDDNLLPSKKFDQVDKEVPLKRRVPLHLHAMLTVINRRSCDNPGKMTGDDLRRSRSRVRSEDCCRKQFVCCENKTVVPRRERERESRRSLTDIRERSGAGDMNGSFTRSKLNVNLRRVRG</sequence>
<keyword evidence="3" id="KW-1185">Reference proteome</keyword>
<gene>
    <name evidence="2" type="ORF">DFH94DRAFT_767610</name>
</gene>